<evidence type="ECO:0000256" key="6">
    <source>
        <dbReference type="ARBA" id="ARBA00022824"/>
    </source>
</evidence>
<reference evidence="10 11" key="1">
    <citation type="submission" date="2016-03" db="EMBL/GenBank/DDBJ databases">
        <authorList>
            <person name="Devillers H."/>
        </authorList>
    </citation>
    <scope>NUCLEOTIDE SEQUENCE [LARGE SCALE GENOMIC DNA]</scope>
    <source>
        <strain evidence="10">CBS 6772</strain>
    </source>
</reference>
<feature type="transmembrane region" description="Helical" evidence="9">
    <location>
        <begin position="70"/>
        <end position="100"/>
    </location>
</feature>
<dbReference type="GO" id="GO:0016255">
    <property type="term" value="P:attachment of GPI anchor to protein"/>
    <property type="evidence" value="ECO:0007669"/>
    <property type="project" value="InterPro"/>
</dbReference>
<dbReference type="OMA" id="ALWHLWI"/>
<feature type="transmembrane region" description="Helical" evidence="9">
    <location>
        <begin position="246"/>
        <end position="268"/>
    </location>
</feature>
<evidence type="ECO:0000256" key="7">
    <source>
        <dbReference type="ARBA" id="ARBA00022989"/>
    </source>
</evidence>
<comment type="similarity">
    <text evidence="3">Belongs to the PIGU family.</text>
</comment>
<comment type="subcellular location">
    <subcellularLocation>
        <location evidence="1">Endoplasmic reticulum membrane</location>
        <topology evidence="1">Multi-pass membrane protein</topology>
    </subcellularLocation>
</comment>
<dbReference type="GO" id="GO:0006506">
    <property type="term" value="P:GPI anchor biosynthetic process"/>
    <property type="evidence" value="ECO:0007669"/>
    <property type="project" value="UniProtKB-UniPathway"/>
</dbReference>
<feature type="transmembrane region" description="Helical" evidence="9">
    <location>
        <begin position="275"/>
        <end position="294"/>
    </location>
</feature>
<evidence type="ECO:0000256" key="2">
    <source>
        <dbReference type="ARBA" id="ARBA00004687"/>
    </source>
</evidence>
<sequence length="390" mass="43597">MFSRELQVVVACLGSRFGVSLVFPLLQQQLDKSVEFSTPVTSYRSLEEGVFLLRNDFPVYSGGVVHHAPLLVVLMSALGNSALTSLLYACADALIAYQLIAMTRCFPKSKIPAWVPGALYVINPLVLLSSVSKSSVVFTNLAITTALLSAMQKRTLVAAAAIAMAGYLSLYPLLLLVPIFSLLPQEKLKVTFICLIVLSGLLLSSYKINNDDWNYLFSTYGVISTFSKIIPNLGLWWYFFVELFEMFIPFFKAVFNLFVVSCIIPFSLRFHDQPFYAFVLCLGWITLTKSYPTLGDGGFLLSFVPFFQPLYGYFRYSVISTLLFIHVIVLSPIFYHLWVDLGSGNSNFFYAISLVYALAVSTVLVDLVWAMLRIEYDNGTPNLNLKLTSI</sequence>
<keyword evidence="11" id="KW-1185">Reference proteome</keyword>
<gene>
    <name evidence="10" type="ORF">LAFE_0H17370G</name>
</gene>
<dbReference type="PANTHER" id="PTHR13121:SF0">
    <property type="entry name" value="PHOSPHATIDYLINOSITOL GLYCAN ANCHOR BIOSYNTHESIS CLASS U PROTEIN"/>
    <property type="match status" value="1"/>
</dbReference>
<feature type="transmembrane region" description="Helical" evidence="9">
    <location>
        <begin position="314"/>
        <end position="335"/>
    </location>
</feature>
<evidence type="ECO:0000256" key="9">
    <source>
        <dbReference type="SAM" id="Phobius"/>
    </source>
</evidence>
<feature type="transmembrane region" description="Helical" evidence="9">
    <location>
        <begin position="220"/>
        <end position="240"/>
    </location>
</feature>
<evidence type="ECO:0000256" key="5">
    <source>
        <dbReference type="ARBA" id="ARBA00022692"/>
    </source>
</evidence>
<dbReference type="Proteomes" id="UP000190831">
    <property type="component" value="Chromosome H"/>
</dbReference>
<proteinExistence type="inferred from homology"/>
<dbReference type="OrthoDB" id="549017at2759"/>
<dbReference type="EMBL" id="LT598491">
    <property type="protein sequence ID" value="SCW04611.1"/>
    <property type="molecule type" value="Genomic_DNA"/>
</dbReference>
<evidence type="ECO:0000256" key="3">
    <source>
        <dbReference type="ARBA" id="ARBA00010026"/>
    </source>
</evidence>
<dbReference type="InterPro" id="IPR009600">
    <property type="entry name" value="PIG-U"/>
</dbReference>
<evidence type="ECO:0000313" key="10">
    <source>
        <dbReference type="EMBL" id="SCW04611.1"/>
    </source>
</evidence>
<keyword evidence="4" id="KW-0337">GPI-anchor biosynthesis</keyword>
<evidence type="ECO:0000256" key="4">
    <source>
        <dbReference type="ARBA" id="ARBA00022502"/>
    </source>
</evidence>
<organism evidence="10 11">
    <name type="scientific">Lachancea fermentati</name>
    <name type="common">Zygosaccharomyces fermentati</name>
    <dbReference type="NCBI Taxonomy" id="4955"/>
    <lineage>
        <taxon>Eukaryota</taxon>
        <taxon>Fungi</taxon>
        <taxon>Dikarya</taxon>
        <taxon>Ascomycota</taxon>
        <taxon>Saccharomycotina</taxon>
        <taxon>Saccharomycetes</taxon>
        <taxon>Saccharomycetales</taxon>
        <taxon>Saccharomycetaceae</taxon>
        <taxon>Lachancea</taxon>
    </lineage>
</organism>
<dbReference type="STRING" id="4955.A0A1G4MLE2"/>
<dbReference type="Pfam" id="PF06728">
    <property type="entry name" value="PIG-U"/>
    <property type="match status" value="1"/>
</dbReference>
<protein>
    <submittedName>
        <fullName evidence="10">LAFE_0H17370g1_1</fullName>
    </submittedName>
</protein>
<keyword evidence="7 9" id="KW-1133">Transmembrane helix</keyword>
<dbReference type="GO" id="GO:0042765">
    <property type="term" value="C:GPI-anchor transamidase complex"/>
    <property type="evidence" value="ECO:0007669"/>
    <property type="project" value="InterPro"/>
</dbReference>
<keyword evidence="5 9" id="KW-0812">Transmembrane</keyword>
<keyword evidence="6" id="KW-0256">Endoplasmic reticulum</keyword>
<name>A0A1G4MLE2_LACFM</name>
<accession>A0A1G4MLE2</accession>
<feature type="transmembrane region" description="Helical" evidence="9">
    <location>
        <begin position="188"/>
        <end position="208"/>
    </location>
</feature>
<keyword evidence="8 9" id="KW-0472">Membrane</keyword>
<evidence type="ECO:0000256" key="8">
    <source>
        <dbReference type="ARBA" id="ARBA00023136"/>
    </source>
</evidence>
<comment type="pathway">
    <text evidence="2">Glycolipid biosynthesis; glycosylphosphatidylinositol-anchor biosynthesis.</text>
</comment>
<dbReference type="PANTHER" id="PTHR13121">
    <property type="entry name" value="GPI TRANSAMIDASE COMPONENT PIG-U"/>
    <property type="match status" value="1"/>
</dbReference>
<dbReference type="AlphaFoldDB" id="A0A1G4MLE2"/>
<evidence type="ECO:0000313" key="11">
    <source>
        <dbReference type="Proteomes" id="UP000190831"/>
    </source>
</evidence>
<feature type="transmembrane region" description="Helical" evidence="9">
    <location>
        <begin position="155"/>
        <end position="182"/>
    </location>
</feature>
<dbReference type="UniPathway" id="UPA00196"/>
<feature type="transmembrane region" description="Helical" evidence="9">
    <location>
        <begin position="347"/>
        <end position="372"/>
    </location>
</feature>
<evidence type="ECO:0000256" key="1">
    <source>
        <dbReference type="ARBA" id="ARBA00004477"/>
    </source>
</evidence>